<dbReference type="CDD" id="cd06261">
    <property type="entry name" value="TM_PBP2"/>
    <property type="match status" value="1"/>
</dbReference>
<feature type="transmembrane region" description="Helical" evidence="12">
    <location>
        <begin position="95"/>
        <end position="118"/>
    </location>
</feature>
<dbReference type="PANTHER" id="PTHR43386:SF2">
    <property type="entry name" value="OLIGOPEPTIDE TRANSPORT SYSTEM PERMEASE PROTEIN OPPC"/>
    <property type="match status" value="1"/>
</dbReference>
<evidence type="ECO:0000256" key="11">
    <source>
        <dbReference type="ARBA" id="ARBA00072251"/>
    </source>
</evidence>
<dbReference type="Gene3D" id="1.10.3720.10">
    <property type="entry name" value="MetI-like"/>
    <property type="match status" value="1"/>
</dbReference>
<evidence type="ECO:0000256" key="7">
    <source>
        <dbReference type="ARBA" id="ARBA00022927"/>
    </source>
</evidence>
<evidence type="ECO:0000256" key="6">
    <source>
        <dbReference type="ARBA" id="ARBA00022856"/>
    </source>
</evidence>
<keyword evidence="5 12" id="KW-0812">Transmembrane</keyword>
<dbReference type="InterPro" id="IPR035906">
    <property type="entry name" value="MetI-like_sf"/>
</dbReference>
<keyword evidence="9 12" id="KW-0472">Membrane</keyword>
<dbReference type="PANTHER" id="PTHR43386">
    <property type="entry name" value="OLIGOPEPTIDE TRANSPORT SYSTEM PERMEASE PROTEIN APPC"/>
    <property type="match status" value="1"/>
</dbReference>
<evidence type="ECO:0000259" key="13">
    <source>
        <dbReference type="PROSITE" id="PS50928"/>
    </source>
</evidence>
<evidence type="ECO:0000256" key="8">
    <source>
        <dbReference type="ARBA" id="ARBA00022989"/>
    </source>
</evidence>
<dbReference type="GO" id="GO:0015833">
    <property type="term" value="P:peptide transport"/>
    <property type="evidence" value="ECO:0007669"/>
    <property type="project" value="UniProtKB-KW"/>
</dbReference>
<dbReference type="GO" id="GO:0015031">
    <property type="term" value="P:protein transport"/>
    <property type="evidence" value="ECO:0007669"/>
    <property type="project" value="UniProtKB-KW"/>
</dbReference>
<accession>A0A366HHU8</accession>
<keyword evidence="7" id="KW-0653">Protein transport</keyword>
<feature type="transmembrane region" description="Helical" evidence="12">
    <location>
        <begin position="130"/>
        <end position="150"/>
    </location>
</feature>
<dbReference type="InterPro" id="IPR050366">
    <property type="entry name" value="BP-dependent_transpt_permease"/>
</dbReference>
<dbReference type="SUPFAM" id="SSF161098">
    <property type="entry name" value="MetI-like"/>
    <property type="match status" value="1"/>
</dbReference>
<evidence type="ECO:0000256" key="4">
    <source>
        <dbReference type="ARBA" id="ARBA00022519"/>
    </source>
</evidence>
<keyword evidence="2 12" id="KW-0813">Transport</keyword>
<keyword evidence="3" id="KW-1003">Cell membrane</keyword>
<name>A0A366HHU8_9BACT</name>
<dbReference type="InterPro" id="IPR000515">
    <property type="entry name" value="MetI-like"/>
</dbReference>
<keyword evidence="4" id="KW-0997">Cell inner membrane</keyword>
<dbReference type="Pfam" id="PF12911">
    <property type="entry name" value="OppC_N"/>
    <property type="match status" value="1"/>
</dbReference>
<dbReference type="PROSITE" id="PS50928">
    <property type="entry name" value="ABC_TM1"/>
    <property type="match status" value="1"/>
</dbReference>
<dbReference type="Proteomes" id="UP000253426">
    <property type="component" value="Unassembled WGS sequence"/>
</dbReference>
<dbReference type="GO" id="GO:0005886">
    <property type="term" value="C:plasma membrane"/>
    <property type="evidence" value="ECO:0007669"/>
    <property type="project" value="UniProtKB-SubCell"/>
</dbReference>
<dbReference type="EMBL" id="QNRR01000006">
    <property type="protein sequence ID" value="RBP42337.1"/>
    <property type="molecule type" value="Genomic_DNA"/>
</dbReference>
<comment type="similarity">
    <text evidence="10">Belongs to the binding-protein-dependent transport system permease family. OppBC subfamily.</text>
</comment>
<evidence type="ECO:0000256" key="5">
    <source>
        <dbReference type="ARBA" id="ARBA00022692"/>
    </source>
</evidence>
<comment type="subcellular location">
    <subcellularLocation>
        <location evidence="1">Cell inner membrane</location>
        <topology evidence="1">Multi-pass membrane protein</topology>
    </subcellularLocation>
    <subcellularLocation>
        <location evidence="12">Cell membrane</location>
        <topology evidence="12">Multi-pass membrane protein</topology>
    </subcellularLocation>
</comment>
<evidence type="ECO:0000313" key="15">
    <source>
        <dbReference type="Proteomes" id="UP000253426"/>
    </source>
</evidence>
<organism evidence="14 15">
    <name type="scientific">Roseimicrobium gellanilyticum</name>
    <dbReference type="NCBI Taxonomy" id="748857"/>
    <lineage>
        <taxon>Bacteria</taxon>
        <taxon>Pseudomonadati</taxon>
        <taxon>Verrucomicrobiota</taxon>
        <taxon>Verrucomicrobiia</taxon>
        <taxon>Verrucomicrobiales</taxon>
        <taxon>Verrucomicrobiaceae</taxon>
        <taxon>Roseimicrobium</taxon>
    </lineage>
</organism>
<evidence type="ECO:0000313" key="14">
    <source>
        <dbReference type="EMBL" id="RBP42337.1"/>
    </source>
</evidence>
<comment type="caution">
    <text evidence="14">The sequence shown here is derived from an EMBL/GenBank/DDBJ whole genome shotgun (WGS) entry which is preliminary data.</text>
</comment>
<dbReference type="Pfam" id="PF00528">
    <property type="entry name" value="BPD_transp_1"/>
    <property type="match status" value="1"/>
</dbReference>
<feature type="transmembrane region" description="Helical" evidence="12">
    <location>
        <begin position="236"/>
        <end position="258"/>
    </location>
</feature>
<keyword evidence="15" id="KW-1185">Reference proteome</keyword>
<protein>
    <recommendedName>
        <fullName evidence="11">Oligopeptide transport system permease protein OppC</fullName>
    </recommendedName>
</protein>
<feature type="transmembrane region" description="Helical" evidence="12">
    <location>
        <begin position="180"/>
        <end position="205"/>
    </location>
</feature>
<feature type="transmembrane region" description="Helical" evidence="12">
    <location>
        <begin position="292"/>
        <end position="312"/>
    </location>
</feature>
<evidence type="ECO:0000256" key="12">
    <source>
        <dbReference type="RuleBase" id="RU363032"/>
    </source>
</evidence>
<keyword evidence="6" id="KW-0571">Peptide transport</keyword>
<evidence type="ECO:0000256" key="2">
    <source>
        <dbReference type="ARBA" id="ARBA00022448"/>
    </source>
</evidence>
<sequence length="325" mass="34935">MSDDSVSVPQKYISESPWRAAWRRLRQNVLALGGLVFLTLLGLVCVFGPLLSQHKQSDQDLAKQASGPSMEHWMGTDALGRDVAIRVLYGGRVSLLVGIVATVVAACIGVTYGLISGLAGGRVDAVMMRIVDILYAFPFIVFVILLNAVLGKDPTIEAWTKNILDTLGTIPGLRGALEDIGFNASFIILFAAIGAVEWLTMARVVRGQTLALRKQEFITAARAYGARSSRILRRHLLPNVIGPVIIYASLTVPGVMLLEGTLSFLGLGIQPPAPSWGTLINDGASQIEDAPWLIIFPGAFFVTTLLALNFLGDGLRDALDPRSGR</sequence>
<evidence type="ECO:0000256" key="3">
    <source>
        <dbReference type="ARBA" id="ARBA00022475"/>
    </source>
</evidence>
<reference evidence="14 15" key="1">
    <citation type="submission" date="2018-06" db="EMBL/GenBank/DDBJ databases">
        <title>Genomic Encyclopedia of Type Strains, Phase IV (KMG-IV): sequencing the most valuable type-strain genomes for metagenomic binning, comparative biology and taxonomic classification.</title>
        <authorList>
            <person name="Goeker M."/>
        </authorList>
    </citation>
    <scope>NUCLEOTIDE SEQUENCE [LARGE SCALE GENOMIC DNA]</scope>
    <source>
        <strain evidence="14 15">DSM 25532</strain>
    </source>
</reference>
<dbReference type="OrthoDB" id="9783218at2"/>
<dbReference type="InterPro" id="IPR025966">
    <property type="entry name" value="OppC_N"/>
</dbReference>
<evidence type="ECO:0000256" key="9">
    <source>
        <dbReference type="ARBA" id="ARBA00023136"/>
    </source>
</evidence>
<feature type="transmembrane region" description="Helical" evidence="12">
    <location>
        <begin position="29"/>
        <end position="51"/>
    </location>
</feature>
<evidence type="ECO:0000256" key="10">
    <source>
        <dbReference type="ARBA" id="ARBA00024202"/>
    </source>
</evidence>
<gene>
    <name evidence="14" type="ORF">DES53_10641</name>
</gene>
<feature type="domain" description="ABC transmembrane type-1" evidence="13">
    <location>
        <begin position="91"/>
        <end position="312"/>
    </location>
</feature>
<keyword evidence="8 12" id="KW-1133">Transmembrane helix</keyword>
<proteinExistence type="inferred from homology"/>
<dbReference type="GO" id="GO:0055085">
    <property type="term" value="P:transmembrane transport"/>
    <property type="evidence" value="ECO:0007669"/>
    <property type="project" value="InterPro"/>
</dbReference>
<dbReference type="AlphaFoldDB" id="A0A366HHU8"/>
<dbReference type="RefSeq" id="WP_113959476.1">
    <property type="nucleotide sequence ID" value="NZ_QNRR01000006.1"/>
</dbReference>
<evidence type="ECO:0000256" key="1">
    <source>
        <dbReference type="ARBA" id="ARBA00004429"/>
    </source>
</evidence>